<feature type="transmembrane region" description="Helical" evidence="11">
    <location>
        <begin position="540"/>
        <end position="559"/>
    </location>
</feature>
<dbReference type="PROSITE" id="PS50893">
    <property type="entry name" value="ABC_TRANSPORTER_2"/>
    <property type="match status" value="2"/>
</dbReference>
<feature type="domain" description="ABC transporter" evidence="12">
    <location>
        <begin position="1466"/>
        <end position="1821"/>
    </location>
</feature>
<feature type="compositionally biased region" description="Basic and acidic residues" evidence="10">
    <location>
        <begin position="923"/>
        <end position="939"/>
    </location>
</feature>
<gene>
    <name evidence="13" type="ORF">N0F65_008867</name>
</gene>
<dbReference type="Proteomes" id="UP001146120">
    <property type="component" value="Unassembled WGS sequence"/>
</dbReference>
<dbReference type="SMART" id="SM00382">
    <property type="entry name" value="AAA"/>
    <property type="match status" value="2"/>
</dbReference>
<feature type="transmembrane region" description="Helical" evidence="11">
    <location>
        <begin position="1196"/>
        <end position="1218"/>
    </location>
</feature>
<keyword evidence="8 11" id="KW-1133">Transmembrane helix</keyword>
<keyword evidence="6" id="KW-0547">Nucleotide-binding</keyword>
<dbReference type="InterPro" id="IPR027417">
    <property type="entry name" value="P-loop_NTPase"/>
</dbReference>
<evidence type="ECO:0000256" key="2">
    <source>
        <dbReference type="ARBA" id="ARBA00008869"/>
    </source>
</evidence>
<dbReference type="PANTHER" id="PTHR19229">
    <property type="entry name" value="ATP-BINDING CASSETTE TRANSPORTER SUBFAMILY A ABCA"/>
    <property type="match status" value="1"/>
</dbReference>
<feature type="transmembrane region" description="Helical" evidence="11">
    <location>
        <begin position="983"/>
        <end position="1002"/>
    </location>
</feature>
<evidence type="ECO:0000256" key="5">
    <source>
        <dbReference type="ARBA" id="ARBA00022737"/>
    </source>
</evidence>
<feature type="transmembrane region" description="Helical" evidence="11">
    <location>
        <begin position="425"/>
        <end position="442"/>
    </location>
</feature>
<keyword evidence="14" id="KW-1185">Reference proteome</keyword>
<dbReference type="InterPro" id="IPR003593">
    <property type="entry name" value="AAA+_ATPase"/>
</dbReference>
<protein>
    <recommendedName>
        <fullName evidence="12">ABC transporter domain-containing protein</fullName>
    </recommendedName>
</protein>
<reference evidence="13" key="2">
    <citation type="journal article" date="2023" name="Microbiol Resour">
        <title>Decontamination and Annotation of the Draft Genome Sequence of the Oomycete Lagenidium giganteum ARSEF 373.</title>
        <authorList>
            <person name="Morgan W.R."/>
            <person name="Tartar A."/>
        </authorList>
    </citation>
    <scope>NUCLEOTIDE SEQUENCE</scope>
    <source>
        <strain evidence="13">ARSEF 373</strain>
    </source>
</reference>
<accession>A0AAV2YKS8</accession>
<dbReference type="Pfam" id="PF00005">
    <property type="entry name" value="ABC_tran"/>
    <property type="match status" value="2"/>
</dbReference>
<dbReference type="GO" id="GO:0140359">
    <property type="term" value="F:ABC-type transporter activity"/>
    <property type="evidence" value="ECO:0007669"/>
    <property type="project" value="InterPro"/>
</dbReference>
<feature type="transmembrane region" description="Helical" evidence="11">
    <location>
        <begin position="1323"/>
        <end position="1342"/>
    </location>
</feature>
<dbReference type="InterPro" id="IPR003439">
    <property type="entry name" value="ABC_transporter-like_ATP-bd"/>
</dbReference>
<feature type="transmembrane region" description="Helical" evidence="11">
    <location>
        <begin position="1402"/>
        <end position="1423"/>
    </location>
</feature>
<dbReference type="PROSITE" id="PS00211">
    <property type="entry name" value="ABC_TRANSPORTER_1"/>
    <property type="match status" value="1"/>
</dbReference>
<reference evidence="13" key="1">
    <citation type="submission" date="2022-11" db="EMBL/GenBank/DDBJ databases">
        <authorList>
            <person name="Morgan W.R."/>
            <person name="Tartar A."/>
        </authorList>
    </citation>
    <scope>NUCLEOTIDE SEQUENCE</scope>
    <source>
        <strain evidence="13">ARSEF 373</strain>
    </source>
</reference>
<comment type="subcellular location">
    <subcellularLocation>
        <location evidence="1">Membrane</location>
        <topology evidence="1">Multi-pass membrane protein</topology>
    </subcellularLocation>
</comment>
<dbReference type="FunFam" id="3.40.50.300:FF:000298">
    <property type="entry name" value="ATP-binding cassette sub-family A member 12"/>
    <property type="match status" value="1"/>
</dbReference>
<sequence>MAEPPIMEAAAVRQSNLRFIPALLWKNALLKRKRQFATLLEVLMPVIMIILLNFAKSSSSTDHVAAGFSTSNNSINLFADASGNASTPVATKVKQFVQTETSMSGLLLHMAAISGDERFVAIDDATAAKACFSKVRYGGQVSMNTSSPYALPSECGGKVVPFKLAIIPDTTFTRQYFFETIKTWYPTVEIGNGSSTLVVPSVEDSVVFYKSEKELEDYVTSKDYGTVATTPRVFGALVFNKFPTDDSEIGKFGNIEYSVRLNATGVNGNENLAYTPRTKDGDGASTWKAYERSMDNKFNTIYASNGFMTLQTLVARFVNCMPGWDTTTKTASGKCQVAEATAVANDELTNRMTDYLLGDPSMKTAWADMITQGNSLRGLASDAAIPAVTLSTEARTALVRPLLQAPQPYLGASVSPFPVEEFKKSSFYTLIESLFLMVFLFGNMQPLSKIMENLISERETRSRELMKILGVKDSSIVTSWYITYIVMFVVSSVLQTIVAKMGLFAFSSGVLLFLFFFLFSLSLLGFGFMVSSVFSKSRTGVYVGVIAFFLMMSVSNAFSDRSSELSKSIACLLSPVGLAFSIKALAAVETNETGMSFANAGIRVINFQRTGRALSVQRMRKVFPVPGGVKEAVKNVTLNMYEGQITCLLGHNGAGKTTLISMLTGVLGATSGDAYFHGMSVSEDMDEMRQSLGICFQHDVLYPELTVEEHLQFYARIKGYSGDTLQQEVNSKIAEVGLTDKRSVLSSALSGGMKRKLSVAIALLGDSSLVFLDEPTSGMDPYSRRSTWEILMNNRQNRVLVLTTHFMDEADILGDRIAIMAEGELRCCGSPLFLKNRFGAGYNLTIVKKENCNDSRVIDFIVSHIPQAQVLSNLPMDTSSKFAGLFRQLDASLSSLALHSYGISVTTMEEVFIKVAESGDTDQQHTLKKDAKERGDRHASSISEAPEWTSTRRQAMSASTMFISQIKALVQKRFRIGKRDKRMFIMSLVLPMAWLVLGLSTLRASQVTTPDPSIPLNLNALQKEAGSIGLPSFCQTSSGGWCEGVLGNDYFTGGTPSLLSDNVIGNPAYPTDTPTVFGVEYTNPSINKSDSTGYLLKLSEQIFDRTKRDGAKNQFGGYLVHADSTNQVFAYNVLVNTTLPHGSVAFKTMMDQALYRFMAKKADSSVDASGLSLKAINQPLPDAAASKARASSAATYFVSIFVVLAFAYFPAASVVLLVKEKEAQHNSKHQQLVSGVQLSAFWLANFVWDVVVYVVPFAAALALIQGFNVPALTGSKECVTCTSSTFPSVVVLFLLFGFAISPFAYCCSFLFKKQASSQTHTMTINMAAGLGLMILSMILGSLESTKAANKYIQYVFRLSPLFCLGSGLSRLSSLEAFATGSGSSSEKLSSDPFAWENTGREMVFLVLDAVLYLCLAIAMDYAMTFPKMMAKLSKDPTIAQKLEKLDEDVAAEAHRVASGQADDDAIKLAILRKVYPDGNKVAVKALSFGLKKGDCFGFLGINGAGKTTTMKMLTGDIVPTSGNATLAGFDILTQQLEVRREIGMEECEALCTRVGIMVGGGLKCLGSIQHLKGRFGDGLMLDAKLSVASSSEVEQMALHHFDAMNSAILQSELPEKCALLGFPSWEQKIVNTHVTGQTLANQMTRDGYVTAGALVSWCLSETKFEALSQFLHEHFGNVELLERQNDSCWFKLREDPNHQGALRLSNVFDLVETAKASLGIREYSVSQTTLEQIFNAFATCLPRSVPSTGMDPVSRRFMWDVIAEISTHNKESTVVLTTHSMEECEALCTRVGIMVGGGLKCLGSIQHLKGRFGDGLMLDAKLSVASSSEVEQMALRHFDGVNATISQAELSEKCTLLGQPSWEQKIDNTHVTGHTLANQMTRDGYVTAAAFVAWWLSETKFEAFSRFLRDHFGSVELLERQNDSCWFKLRETPNHQGALRLSNVFDLVENAKASLSIREYSVSQTTLEQIFNAFASQQNT</sequence>
<evidence type="ECO:0000313" key="14">
    <source>
        <dbReference type="Proteomes" id="UP001146120"/>
    </source>
</evidence>
<evidence type="ECO:0000256" key="11">
    <source>
        <dbReference type="SAM" id="Phobius"/>
    </source>
</evidence>
<dbReference type="Pfam" id="PF23321">
    <property type="entry name" value="R1_ABCA1"/>
    <property type="match status" value="2"/>
</dbReference>
<dbReference type="CDD" id="cd03263">
    <property type="entry name" value="ABC_subfamily_A"/>
    <property type="match status" value="1"/>
</dbReference>
<feature type="transmembrane region" description="Helical" evidence="11">
    <location>
        <begin position="504"/>
        <end position="528"/>
    </location>
</feature>
<dbReference type="SUPFAM" id="SSF52540">
    <property type="entry name" value="P-loop containing nucleoside triphosphate hydrolases"/>
    <property type="match status" value="2"/>
</dbReference>
<dbReference type="PANTHER" id="PTHR19229:SF36">
    <property type="entry name" value="ATP-BINDING CASSETTE SUB-FAMILY A MEMBER 2"/>
    <property type="match status" value="1"/>
</dbReference>
<dbReference type="EMBL" id="DAKRPA010000281">
    <property type="protein sequence ID" value="DAZ93924.1"/>
    <property type="molecule type" value="Genomic_DNA"/>
</dbReference>
<evidence type="ECO:0000256" key="10">
    <source>
        <dbReference type="SAM" id="MobiDB-lite"/>
    </source>
</evidence>
<evidence type="ECO:0000256" key="9">
    <source>
        <dbReference type="ARBA" id="ARBA00023136"/>
    </source>
</evidence>
<dbReference type="GO" id="GO:0016020">
    <property type="term" value="C:membrane"/>
    <property type="evidence" value="ECO:0007669"/>
    <property type="project" value="UniProtKB-SubCell"/>
</dbReference>
<feature type="compositionally biased region" description="Polar residues" evidence="10">
    <location>
        <begin position="940"/>
        <end position="950"/>
    </location>
</feature>
<comment type="caution">
    <text evidence="13">The sequence shown here is derived from an EMBL/GenBank/DDBJ whole genome shotgun (WGS) entry which is preliminary data.</text>
</comment>
<feature type="transmembrane region" description="Helical" evidence="11">
    <location>
        <begin position="1284"/>
        <end position="1311"/>
    </location>
</feature>
<feature type="transmembrane region" description="Helical" evidence="11">
    <location>
        <begin position="1239"/>
        <end position="1264"/>
    </location>
</feature>
<feature type="transmembrane region" description="Helical" evidence="11">
    <location>
        <begin position="476"/>
        <end position="498"/>
    </location>
</feature>
<evidence type="ECO:0000256" key="7">
    <source>
        <dbReference type="ARBA" id="ARBA00022840"/>
    </source>
</evidence>
<dbReference type="InterPro" id="IPR013525">
    <property type="entry name" value="ABC2_TM"/>
</dbReference>
<evidence type="ECO:0000256" key="8">
    <source>
        <dbReference type="ARBA" id="ARBA00022989"/>
    </source>
</evidence>
<dbReference type="GO" id="GO:0005319">
    <property type="term" value="F:lipid transporter activity"/>
    <property type="evidence" value="ECO:0007669"/>
    <property type="project" value="TreeGrafter"/>
</dbReference>
<keyword evidence="3" id="KW-0813">Transport</keyword>
<evidence type="ECO:0000256" key="4">
    <source>
        <dbReference type="ARBA" id="ARBA00022692"/>
    </source>
</evidence>
<evidence type="ECO:0000256" key="6">
    <source>
        <dbReference type="ARBA" id="ARBA00022741"/>
    </source>
</evidence>
<dbReference type="Pfam" id="PF12698">
    <property type="entry name" value="ABC2_membrane_3"/>
    <property type="match status" value="2"/>
</dbReference>
<proteinExistence type="inferred from homology"/>
<name>A0AAV2YKS8_9STRA</name>
<dbReference type="Gene3D" id="3.40.50.300">
    <property type="entry name" value="P-loop containing nucleotide triphosphate hydrolases"/>
    <property type="match status" value="3"/>
</dbReference>
<dbReference type="GO" id="GO:0005524">
    <property type="term" value="F:ATP binding"/>
    <property type="evidence" value="ECO:0007669"/>
    <property type="project" value="UniProtKB-KW"/>
</dbReference>
<dbReference type="InterPro" id="IPR017871">
    <property type="entry name" value="ABC_transporter-like_CS"/>
</dbReference>
<organism evidence="13 14">
    <name type="scientific">Lagenidium giganteum</name>
    <dbReference type="NCBI Taxonomy" id="4803"/>
    <lineage>
        <taxon>Eukaryota</taxon>
        <taxon>Sar</taxon>
        <taxon>Stramenopiles</taxon>
        <taxon>Oomycota</taxon>
        <taxon>Peronosporomycetes</taxon>
        <taxon>Pythiales</taxon>
        <taxon>Pythiaceae</taxon>
    </lineage>
</organism>
<evidence type="ECO:0000256" key="1">
    <source>
        <dbReference type="ARBA" id="ARBA00004141"/>
    </source>
</evidence>
<keyword evidence="7" id="KW-0067">ATP-binding</keyword>
<keyword evidence="9 11" id="KW-0472">Membrane</keyword>
<feature type="domain" description="ABC transporter" evidence="12">
    <location>
        <begin position="614"/>
        <end position="847"/>
    </location>
</feature>
<dbReference type="InterPro" id="IPR026082">
    <property type="entry name" value="ABCA"/>
</dbReference>
<dbReference type="GO" id="GO:0016887">
    <property type="term" value="F:ATP hydrolysis activity"/>
    <property type="evidence" value="ECO:0007669"/>
    <property type="project" value="InterPro"/>
</dbReference>
<feature type="region of interest" description="Disordered" evidence="10">
    <location>
        <begin position="923"/>
        <end position="950"/>
    </location>
</feature>
<keyword evidence="5" id="KW-0677">Repeat</keyword>
<keyword evidence="4 11" id="KW-0812">Transmembrane</keyword>
<dbReference type="InterPro" id="IPR056264">
    <property type="entry name" value="R2_ABCA1-4-like"/>
</dbReference>
<evidence type="ECO:0000256" key="3">
    <source>
        <dbReference type="ARBA" id="ARBA00022448"/>
    </source>
</evidence>
<comment type="similarity">
    <text evidence="2">Belongs to the ABC transporter superfamily. ABCA family.</text>
</comment>
<evidence type="ECO:0000259" key="12">
    <source>
        <dbReference type="PROSITE" id="PS50893"/>
    </source>
</evidence>
<evidence type="ECO:0000313" key="13">
    <source>
        <dbReference type="EMBL" id="DAZ93924.1"/>
    </source>
</evidence>